<feature type="binding site" evidence="2">
    <location>
        <position position="233"/>
    </location>
    <ligand>
        <name>Mg(2+)</name>
        <dbReference type="ChEBI" id="CHEBI:18420"/>
        <label>5</label>
    </ligand>
</feature>
<keyword evidence="2" id="KW-0460">Magnesium</keyword>
<protein>
    <recommendedName>
        <fullName evidence="2">Thiamine-monophosphate kinase</fullName>
        <shortName evidence="2">TMP kinase</shortName>
        <shortName evidence="2">Thiamine-phosphate kinase</shortName>
        <ecNumber evidence="2">2.7.4.16</ecNumber>
    </recommendedName>
</protein>
<feature type="binding site" evidence="2">
    <location>
        <begin position="132"/>
        <end position="133"/>
    </location>
    <ligand>
        <name>ATP</name>
        <dbReference type="ChEBI" id="CHEBI:30616"/>
    </ligand>
</feature>
<dbReference type="Pfam" id="PF02769">
    <property type="entry name" value="AIRS_C"/>
    <property type="match status" value="1"/>
</dbReference>
<dbReference type="Gene3D" id="3.30.1330.10">
    <property type="entry name" value="PurM-like, N-terminal domain"/>
    <property type="match status" value="1"/>
</dbReference>
<keyword evidence="2" id="KW-0547">Nucleotide-binding</keyword>
<dbReference type="GO" id="GO:0000287">
    <property type="term" value="F:magnesium ion binding"/>
    <property type="evidence" value="ECO:0007669"/>
    <property type="project" value="UniProtKB-UniRule"/>
</dbReference>
<evidence type="ECO:0000256" key="2">
    <source>
        <dbReference type="HAMAP-Rule" id="MF_02128"/>
    </source>
</evidence>
<dbReference type="EC" id="2.7.4.16" evidence="2"/>
<feature type="binding site" evidence="2">
    <location>
        <position position="58"/>
    </location>
    <ligand>
        <name>Mg(2+)</name>
        <dbReference type="ChEBI" id="CHEBI:18420"/>
        <label>2</label>
    </ligand>
</feature>
<dbReference type="GO" id="GO:0005524">
    <property type="term" value="F:ATP binding"/>
    <property type="evidence" value="ECO:0007669"/>
    <property type="project" value="UniProtKB-UniRule"/>
</dbReference>
<gene>
    <name evidence="2 5" type="primary">thiL</name>
    <name evidence="5" type="ORF">GMD42_11370</name>
</gene>
<evidence type="ECO:0000259" key="3">
    <source>
        <dbReference type="Pfam" id="PF00586"/>
    </source>
</evidence>
<keyword evidence="2" id="KW-0067">ATP-binding</keyword>
<comment type="caution">
    <text evidence="5">The sequence shown here is derived from an EMBL/GenBank/DDBJ whole genome shotgun (WGS) entry which is preliminary data.</text>
</comment>
<keyword evidence="2 5" id="KW-0808">Transferase</keyword>
<feature type="binding site" evidence="2">
    <location>
        <position position="42"/>
    </location>
    <ligand>
        <name>Mg(2+)</name>
        <dbReference type="ChEBI" id="CHEBI:18420"/>
        <label>3</label>
    </ligand>
</feature>
<comment type="catalytic activity">
    <reaction evidence="2">
        <text>thiamine phosphate + ATP = thiamine diphosphate + ADP</text>
        <dbReference type="Rhea" id="RHEA:15913"/>
        <dbReference type="ChEBI" id="CHEBI:30616"/>
        <dbReference type="ChEBI" id="CHEBI:37575"/>
        <dbReference type="ChEBI" id="CHEBI:58937"/>
        <dbReference type="ChEBI" id="CHEBI:456216"/>
        <dbReference type="EC" id="2.7.4.16"/>
    </reaction>
</comment>
<feature type="binding site" evidence="2">
    <location>
        <position position="232"/>
    </location>
    <ligand>
        <name>ATP</name>
        <dbReference type="ChEBI" id="CHEBI:30616"/>
    </ligand>
</feature>
<evidence type="ECO:0000313" key="6">
    <source>
        <dbReference type="Proteomes" id="UP000462362"/>
    </source>
</evidence>
<dbReference type="Proteomes" id="UP000462362">
    <property type="component" value="Unassembled WGS sequence"/>
</dbReference>
<reference evidence="5 6" key="1">
    <citation type="journal article" date="2019" name="Nat. Med.">
        <title>A library of human gut bacterial isolates paired with longitudinal multiomics data enables mechanistic microbiome research.</title>
        <authorList>
            <person name="Poyet M."/>
            <person name="Groussin M."/>
            <person name="Gibbons S.M."/>
            <person name="Avila-Pacheco J."/>
            <person name="Jiang X."/>
            <person name="Kearney S.M."/>
            <person name="Perrotta A.R."/>
            <person name="Berdy B."/>
            <person name="Zhao S."/>
            <person name="Lieberman T.D."/>
            <person name="Swanson P.K."/>
            <person name="Smith M."/>
            <person name="Roesemann S."/>
            <person name="Alexander J.E."/>
            <person name="Rich S.A."/>
            <person name="Livny J."/>
            <person name="Vlamakis H."/>
            <person name="Clish C."/>
            <person name="Bullock K."/>
            <person name="Deik A."/>
            <person name="Scott J."/>
            <person name="Pierce K.A."/>
            <person name="Xavier R.J."/>
            <person name="Alm E.J."/>
        </authorList>
    </citation>
    <scope>NUCLEOTIDE SEQUENCE [LARGE SCALE GENOMIC DNA]</scope>
    <source>
        <strain evidence="5 6">BIOML-A2</strain>
    </source>
</reference>
<keyword evidence="1 2" id="KW-0784">Thiamine biosynthesis</keyword>
<dbReference type="GO" id="GO:0009229">
    <property type="term" value="P:thiamine diphosphate biosynthetic process"/>
    <property type="evidence" value="ECO:0007669"/>
    <property type="project" value="UniProtKB-UniRule"/>
</dbReference>
<dbReference type="SUPFAM" id="SSF56042">
    <property type="entry name" value="PurM C-terminal domain-like"/>
    <property type="match status" value="1"/>
</dbReference>
<feature type="binding site" evidence="2">
    <location>
        <position position="56"/>
    </location>
    <ligand>
        <name>Mg(2+)</name>
        <dbReference type="ChEBI" id="CHEBI:18420"/>
        <label>4</label>
    </ligand>
</feature>
<dbReference type="AlphaFoldDB" id="A0A6I3S751"/>
<proteinExistence type="inferred from homology"/>
<dbReference type="GO" id="GO:0009030">
    <property type="term" value="F:thiamine-phosphate kinase activity"/>
    <property type="evidence" value="ECO:0007669"/>
    <property type="project" value="UniProtKB-UniRule"/>
</dbReference>
<name>A0A6I3S751_9BURK</name>
<keyword evidence="2" id="KW-0479">Metal-binding</keyword>
<feature type="binding site" evidence="2">
    <location>
        <position position="86"/>
    </location>
    <ligand>
        <name>Mg(2+)</name>
        <dbReference type="ChEBI" id="CHEBI:18420"/>
        <label>4</label>
    </ligand>
</feature>
<feature type="binding site" evidence="2">
    <location>
        <position position="86"/>
    </location>
    <ligand>
        <name>Mg(2+)</name>
        <dbReference type="ChEBI" id="CHEBI:18420"/>
        <label>3</label>
    </ligand>
</feature>
<comment type="caution">
    <text evidence="2">Lacks conserved residue(s) required for the propagation of feature annotation.</text>
</comment>
<evidence type="ECO:0000259" key="4">
    <source>
        <dbReference type="Pfam" id="PF02769"/>
    </source>
</evidence>
<dbReference type="PANTHER" id="PTHR30270">
    <property type="entry name" value="THIAMINE-MONOPHOSPHATE KINASE"/>
    <property type="match status" value="1"/>
</dbReference>
<dbReference type="UniPathway" id="UPA00060">
    <property type="reaction ID" value="UER00142"/>
</dbReference>
<feature type="domain" description="PurM-like N-terminal" evidence="3">
    <location>
        <begin position="40"/>
        <end position="156"/>
    </location>
</feature>
<feature type="binding site" evidence="2">
    <location>
        <position position="86"/>
    </location>
    <ligand>
        <name>Mg(2+)</name>
        <dbReference type="ChEBI" id="CHEBI:18420"/>
        <label>2</label>
    </ligand>
</feature>
<organism evidence="5 6">
    <name type="scientific">Parasutterella excrementihominis</name>
    <dbReference type="NCBI Taxonomy" id="487175"/>
    <lineage>
        <taxon>Bacteria</taxon>
        <taxon>Pseudomonadati</taxon>
        <taxon>Pseudomonadota</taxon>
        <taxon>Betaproteobacteria</taxon>
        <taxon>Burkholderiales</taxon>
        <taxon>Sutterellaceae</taxon>
        <taxon>Parasutterella</taxon>
    </lineage>
</organism>
<feature type="binding site" evidence="2">
    <location>
        <position position="336"/>
    </location>
    <ligand>
        <name>substrate</name>
    </ligand>
</feature>
<dbReference type="CDD" id="cd02194">
    <property type="entry name" value="ThiL"/>
    <property type="match status" value="1"/>
</dbReference>
<feature type="binding site" evidence="2">
    <location>
        <position position="230"/>
    </location>
    <ligand>
        <name>Mg(2+)</name>
        <dbReference type="ChEBI" id="CHEBI:18420"/>
        <label>3</label>
    </ligand>
</feature>
<feature type="binding site" evidence="2">
    <location>
        <position position="65"/>
    </location>
    <ligand>
        <name>substrate</name>
    </ligand>
</feature>
<feature type="binding site" evidence="2">
    <location>
        <position position="133"/>
    </location>
    <ligand>
        <name>Mg(2+)</name>
        <dbReference type="ChEBI" id="CHEBI:18420"/>
        <label>1</label>
    </ligand>
</feature>
<feature type="binding site" evidence="2">
    <location>
        <position position="42"/>
    </location>
    <ligand>
        <name>Mg(2+)</name>
        <dbReference type="ChEBI" id="CHEBI:18420"/>
        <label>4</label>
    </ligand>
</feature>
<dbReference type="InterPro" id="IPR006283">
    <property type="entry name" value="ThiL-like"/>
</dbReference>
<dbReference type="Pfam" id="PF00586">
    <property type="entry name" value="AIRS"/>
    <property type="match status" value="1"/>
</dbReference>
<dbReference type="PIRSF" id="PIRSF005303">
    <property type="entry name" value="Thiam_monoph_kin"/>
    <property type="match status" value="1"/>
</dbReference>
<feature type="domain" description="PurM-like C-terminal" evidence="4">
    <location>
        <begin position="223"/>
        <end position="317"/>
    </location>
</feature>
<dbReference type="EMBL" id="WNCL01000052">
    <property type="protein sequence ID" value="MTU44186.1"/>
    <property type="molecule type" value="Genomic_DNA"/>
</dbReference>
<dbReference type="HAMAP" id="MF_02128">
    <property type="entry name" value="TMP_kinase"/>
    <property type="match status" value="1"/>
</dbReference>
<accession>A0A6I3S751</accession>
<dbReference type="NCBIfam" id="TIGR01379">
    <property type="entry name" value="thiL"/>
    <property type="match status" value="1"/>
</dbReference>
<comment type="function">
    <text evidence="2">Catalyzes the ATP-dependent phosphorylation of thiamine-monophosphate (TMP) to form thiamine-pyrophosphate (TPP), the active form of vitamin B1.</text>
</comment>
<feature type="binding site" evidence="2">
    <location>
        <position position="58"/>
    </location>
    <ligand>
        <name>Mg(2+)</name>
        <dbReference type="ChEBI" id="CHEBI:18420"/>
        <label>1</label>
    </ligand>
</feature>
<dbReference type="InterPro" id="IPR036921">
    <property type="entry name" value="PurM-like_N_sf"/>
</dbReference>
<keyword evidence="2 5" id="KW-0418">Kinase</keyword>
<dbReference type="SUPFAM" id="SSF55326">
    <property type="entry name" value="PurM N-terminal domain-like"/>
    <property type="match status" value="1"/>
</dbReference>
<dbReference type="InterPro" id="IPR016188">
    <property type="entry name" value="PurM-like_N"/>
</dbReference>
<dbReference type="InterPro" id="IPR010918">
    <property type="entry name" value="PurM-like_C_dom"/>
</dbReference>
<dbReference type="RefSeq" id="WP_149879751.1">
    <property type="nucleotide sequence ID" value="NZ_DBEWJY010000019.1"/>
</dbReference>
<feature type="binding site" evidence="2">
    <location>
        <position position="280"/>
    </location>
    <ligand>
        <name>substrate</name>
    </ligand>
</feature>
<dbReference type="PANTHER" id="PTHR30270:SF0">
    <property type="entry name" value="THIAMINE-MONOPHOSPHATE KINASE"/>
    <property type="match status" value="1"/>
</dbReference>
<evidence type="ECO:0000256" key="1">
    <source>
        <dbReference type="ARBA" id="ARBA00022977"/>
    </source>
</evidence>
<evidence type="ECO:0000313" key="5">
    <source>
        <dbReference type="EMBL" id="MTU44186.1"/>
    </source>
</evidence>
<comment type="miscellaneous">
    <text evidence="2">Reaction mechanism of ThiL seems to utilize a direct, inline transfer of the gamma-phosphate of ATP to TMP rather than a phosphorylated enzyme intermediate.</text>
</comment>
<sequence>MPEHPACTMTPNPLDEFGVISRFFTDRSFYPSAWPSQGAGDDCAFLDVGPMRLAVTADMMALGSHFLENASPYTVGSKALAVNLSDLAAVGSEPKAFFLSISLPRIDENWLEGFSKGLLEEARRFNCPLRGGDTVKSFAKAGQTPYTAISITAMGELPAGKGLTRAGARVGDDVWVSGTPGDAFAALGQIFGYWTFAEPLFGYFRSRMDLPEPRVTLGRGLLNVATACCDISDGLVGDLKHILERSGVSARLFWPAFPKSDAMELLPEAVQQRCVLSGGDDYELLFTASSHRREEIEQIAERAGTRVSRIGEIVPAEEPLKIIDANGSGVACATSFNHFGEAGS</sequence>
<comment type="similarity">
    <text evidence="2">Belongs to the thiamine-monophosphate kinase family.</text>
</comment>
<dbReference type="Gene3D" id="3.90.650.10">
    <property type="entry name" value="PurM-like C-terminal domain"/>
    <property type="match status" value="1"/>
</dbReference>
<comment type="pathway">
    <text evidence="2">Cofactor biosynthesis; thiamine diphosphate biosynthesis; thiamine diphosphate from thiamine phosphate: step 1/1.</text>
</comment>
<dbReference type="GO" id="GO:0009228">
    <property type="term" value="P:thiamine biosynthetic process"/>
    <property type="evidence" value="ECO:0007669"/>
    <property type="project" value="UniProtKB-KW"/>
</dbReference>
<feature type="binding site" evidence="2">
    <location>
        <position position="165"/>
    </location>
    <ligand>
        <name>ATP</name>
        <dbReference type="ChEBI" id="CHEBI:30616"/>
    </ligand>
</feature>
<dbReference type="InterPro" id="IPR036676">
    <property type="entry name" value="PurM-like_C_sf"/>
</dbReference>